<dbReference type="SUPFAM" id="SSF82649">
    <property type="entry name" value="SufE/NifU"/>
    <property type="match status" value="1"/>
</dbReference>
<keyword evidence="7" id="KW-1185">Reference proteome</keyword>
<feature type="domain" description="Fe-S metabolism associated" evidence="5">
    <location>
        <begin position="85"/>
        <end position="206"/>
    </location>
</feature>
<evidence type="ECO:0000313" key="6">
    <source>
        <dbReference type="EMBL" id="KAK9691492.1"/>
    </source>
</evidence>
<dbReference type="InterPro" id="IPR036065">
    <property type="entry name" value="BolA-like_sf"/>
</dbReference>
<evidence type="ECO:0000256" key="2">
    <source>
        <dbReference type="ARBA" id="ARBA00022528"/>
    </source>
</evidence>
<evidence type="ECO:0000313" key="7">
    <source>
        <dbReference type="Proteomes" id="UP001443914"/>
    </source>
</evidence>
<reference evidence="6" key="1">
    <citation type="submission" date="2024-03" db="EMBL/GenBank/DDBJ databases">
        <title>WGS assembly of Saponaria officinalis var. Norfolk2.</title>
        <authorList>
            <person name="Jenkins J."/>
            <person name="Shu S."/>
            <person name="Grimwood J."/>
            <person name="Barry K."/>
            <person name="Goodstein D."/>
            <person name="Schmutz J."/>
            <person name="Leebens-Mack J."/>
            <person name="Osbourn A."/>
        </authorList>
    </citation>
    <scope>NUCLEOTIDE SEQUENCE [LARGE SCALE GENOMIC DNA]</scope>
    <source>
        <strain evidence="6">JIC</strain>
    </source>
</reference>
<dbReference type="PANTHER" id="PTHR46230:SF3">
    <property type="entry name" value="SUFE-LIKE PROTEIN 1, CHLOROPLASTIC_MITOCHONDRIAL"/>
    <property type="match status" value="1"/>
</dbReference>
<dbReference type="SUPFAM" id="SSF82657">
    <property type="entry name" value="BolA-like"/>
    <property type="match status" value="1"/>
</dbReference>
<dbReference type="FunFam" id="3.30.300.90:FF:000004">
    <property type="entry name" value="SufE-like protein, chloroplastic"/>
    <property type="match status" value="1"/>
</dbReference>
<dbReference type="Proteomes" id="UP001443914">
    <property type="component" value="Unassembled WGS sequence"/>
</dbReference>
<dbReference type="GO" id="GO:0016226">
    <property type="term" value="P:iron-sulfur cluster assembly"/>
    <property type="evidence" value="ECO:0007669"/>
    <property type="project" value="TreeGrafter"/>
</dbReference>
<dbReference type="GO" id="GO:0009507">
    <property type="term" value="C:chloroplast"/>
    <property type="evidence" value="ECO:0007669"/>
    <property type="project" value="UniProtKB-SubCell"/>
</dbReference>
<dbReference type="Gene3D" id="3.90.1010.10">
    <property type="match status" value="1"/>
</dbReference>
<keyword evidence="2" id="KW-0150">Chloroplast</keyword>
<evidence type="ECO:0000256" key="1">
    <source>
        <dbReference type="ARBA" id="ARBA00004229"/>
    </source>
</evidence>
<sequence length="369" mass="40912">MPSMSILPSIRAITNTPNFKTLQNPKFFLSPSSSFFFKPFISPFPHSFTSISFQNLPTIPHSSSSSSTSLQPIEELPPKLQEIIKLFQSAENPRAKYQQLLFYANNLPPLDEKYKTKENKVEGCVSQVWVRAFLDDNCKDKVFYEADSDSVMTKGLAALLVLGLSGQPISEIIRVTPDFVTLLGLQQNLTPSRNNGFLNMLRLMQRKALFLGLEAEKQGSSQLGTEISTPKPDNSGVNELIYVSGESEKSDDDGDDGGVNVVESRNLETGRRVEIGGRGERIREVLERELKPVVLEIKDVSYQHAGHAGVNGSDGETHFNLKIVSDEFRGKSLVKRHRIIYSLLQDELQSGLHALSIVAKTPSEVDDGS</sequence>
<gene>
    <name evidence="6" type="ORF">RND81_09G200400</name>
</gene>
<organism evidence="6 7">
    <name type="scientific">Saponaria officinalis</name>
    <name type="common">Common soapwort</name>
    <name type="synonym">Lychnis saponaria</name>
    <dbReference type="NCBI Taxonomy" id="3572"/>
    <lineage>
        <taxon>Eukaryota</taxon>
        <taxon>Viridiplantae</taxon>
        <taxon>Streptophyta</taxon>
        <taxon>Embryophyta</taxon>
        <taxon>Tracheophyta</taxon>
        <taxon>Spermatophyta</taxon>
        <taxon>Magnoliopsida</taxon>
        <taxon>eudicotyledons</taxon>
        <taxon>Gunneridae</taxon>
        <taxon>Pentapetalae</taxon>
        <taxon>Caryophyllales</taxon>
        <taxon>Caryophyllaceae</taxon>
        <taxon>Caryophylleae</taxon>
        <taxon>Saponaria</taxon>
    </lineage>
</organism>
<comment type="caution">
    <text evidence="6">The sequence shown here is derived from an EMBL/GenBank/DDBJ whole genome shotgun (WGS) entry which is preliminary data.</text>
</comment>
<dbReference type="EMBL" id="JBDFQZ010000009">
    <property type="protein sequence ID" value="KAK9691492.1"/>
    <property type="molecule type" value="Genomic_DNA"/>
</dbReference>
<name>A0AAW1IQ91_SAPOF</name>
<dbReference type="PANTHER" id="PTHR46230">
    <property type="match status" value="1"/>
</dbReference>
<evidence type="ECO:0000256" key="3">
    <source>
        <dbReference type="ARBA" id="ARBA00022640"/>
    </source>
</evidence>
<protein>
    <recommendedName>
        <fullName evidence="5">Fe-S metabolism associated domain-containing protein</fullName>
    </recommendedName>
</protein>
<evidence type="ECO:0000259" key="5">
    <source>
        <dbReference type="Pfam" id="PF02657"/>
    </source>
</evidence>
<keyword evidence="3" id="KW-0934">Plastid</keyword>
<dbReference type="InterPro" id="IPR003808">
    <property type="entry name" value="Fe-S_metab-assoc_dom"/>
</dbReference>
<dbReference type="Pfam" id="PF02657">
    <property type="entry name" value="SufE"/>
    <property type="match status" value="1"/>
</dbReference>
<dbReference type="Gene3D" id="3.30.300.90">
    <property type="entry name" value="BolA-like"/>
    <property type="match status" value="1"/>
</dbReference>
<dbReference type="Pfam" id="PF01722">
    <property type="entry name" value="BolA"/>
    <property type="match status" value="1"/>
</dbReference>
<comment type="subcellular location">
    <subcellularLocation>
        <location evidence="1">Plastid</location>
        <location evidence="1">Chloroplast</location>
    </subcellularLocation>
</comment>
<proteinExistence type="predicted"/>
<accession>A0AAW1IQ91</accession>
<evidence type="ECO:0000256" key="4">
    <source>
        <dbReference type="ARBA" id="ARBA00022946"/>
    </source>
</evidence>
<dbReference type="InterPro" id="IPR002634">
    <property type="entry name" value="BolA"/>
</dbReference>
<keyword evidence="4" id="KW-0809">Transit peptide</keyword>
<dbReference type="AlphaFoldDB" id="A0AAW1IQ91"/>